<evidence type="ECO:0000256" key="7">
    <source>
        <dbReference type="PIRSR" id="PIRSR006334-1"/>
    </source>
</evidence>
<dbReference type="InterPro" id="IPR016192">
    <property type="entry name" value="APOBEC/CMP_deaminase_Zn-bd"/>
</dbReference>
<dbReference type="FunFam" id="3.40.140.10:FF:000006">
    <property type="entry name" value="Cytidine deaminase"/>
    <property type="match status" value="1"/>
</dbReference>
<dbReference type="GO" id="GO:0042803">
    <property type="term" value="F:protein homodimerization activity"/>
    <property type="evidence" value="ECO:0007669"/>
    <property type="project" value="UniProtKB-ARBA"/>
</dbReference>
<reference evidence="11 13" key="1">
    <citation type="submission" date="2013-07" db="EMBL/GenBank/DDBJ databases">
        <authorList>
            <person name="Genoscope - CEA"/>
        </authorList>
    </citation>
    <scope>NUCLEOTIDE SEQUENCE [LARGE SCALE GENOMIC DNA]</scope>
    <source>
        <strain evidence="11">FRM16</strain>
        <strain evidence="13">FRM16 / DSM 17909</strain>
    </source>
</reference>
<feature type="binding site" evidence="6 9">
    <location>
        <position position="132"/>
    </location>
    <ligand>
        <name>Zn(2+)</name>
        <dbReference type="ChEBI" id="CHEBI:29105"/>
        <note>catalytic</note>
    </ligand>
</feature>
<dbReference type="GO" id="GO:0046135">
    <property type="term" value="P:pyrimidine nucleoside catabolic process"/>
    <property type="evidence" value="ECO:0007669"/>
    <property type="project" value="UniProtKB-ARBA"/>
</dbReference>
<evidence type="ECO:0000313" key="12">
    <source>
        <dbReference type="EMBL" id="TYP01027.1"/>
    </source>
</evidence>
<dbReference type="HOGENOM" id="CLU_052424_0_0_6"/>
<dbReference type="Gene3D" id="3.40.140.10">
    <property type="entry name" value="Cytidine Deaminase, domain 2"/>
    <property type="match status" value="2"/>
</dbReference>
<dbReference type="InterPro" id="IPR050202">
    <property type="entry name" value="Cyt/Deoxycyt_deaminase"/>
</dbReference>
<feature type="binding site" evidence="6 8">
    <location>
        <begin position="89"/>
        <end position="91"/>
    </location>
    <ligand>
        <name>substrate</name>
    </ligand>
</feature>
<evidence type="ECO:0000256" key="1">
    <source>
        <dbReference type="ARBA" id="ARBA00006576"/>
    </source>
</evidence>
<feature type="binding site" evidence="6 9">
    <location>
        <position position="102"/>
    </location>
    <ligand>
        <name>Zn(2+)</name>
        <dbReference type="ChEBI" id="CHEBI:29105"/>
        <note>catalytic</note>
    </ligand>
</feature>
<dbReference type="AlphaFoldDB" id="A0A068QR73"/>
<proteinExistence type="inferred from homology"/>
<dbReference type="GO" id="GO:0004126">
    <property type="term" value="F:cytidine deaminase activity"/>
    <property type="evidence" value="ECO:0007669"/>
    <property type="project" value="UniProtKB-UniRule"/>
</dbReference>
<protein>
    <recommendedName>
        <fullName evidence="6">Cytidine deaminase</fullName>
        <ecNumber evidence="6">3.5.4.5</ecNumber>
    </recommendedName>
    <alternativeName>
        <fullName evidence="6">Cytidine aminohydrolase</fullName>
        <shortName evidence="6">CDA</shortName>
    </alternativeName>
</protein>
<organism evidence="11 13">
    <name type="scientific">Xenorhabdus doucetiae</name>
    <dbReference type="NCBI Taxonomy" id="351671"/>
    <lineage>
        <taxon>Bacteria</taxon>
        <taxon>Pseudomonadati</taxon>
        <taxon>Pseudomonadota</taxon>
        <taxon>Gammaproteobacteria</taxon>
        <taxon>Enterobacterales</taxon>
        <taxon>Morganellaceae</taxon>
        <taxon>Xenorhabdus</taxon>
    </lineage>
</organism>
<dbReference type="FunFam" id="3.40.140.10:FF:000007">
    <property type="entry name" value="Cytidine deaminase"/>
    <property type="match status" value="1"/>
</dbReference>
<dbReference type="Proteomes" id="UP000324170">
    <property type="component" value="Unassembled WGS sequence"/>
</dbReference>
<dbReference type="InterPro" id="IPR020797">
    <property type="entry name" value="Cytidine_deaminase_bacteria"/>
</dbReference>
<evidence type="ECO:0000256" key="5">
    <source>
        <dbReference type="ARBA" id="ARBA00022833"/>
    </source>
</evidence>
<comment type="catalytic activity">
    <reaction evidence="6">
        <text>2'-deoxycytidine + H2O + H(+) = 2'-deoxyuridine + NH4(+)</text>
        <dbReference type="Rhea" id="RHEA:13433"/>
        <dbReference type="ChEBI" id="CHEBI:15377"/>
        <dbReference type="ChEBI" id="CHEBI:15378"/>
        <dbReference type="ChEBI" id="CHEBI:15698"/>
        <dbReference type="ChEBI" id="CHEBI:16450"/>
        <dbReference type="ChEBI" id="CHEBI:28938"/>
        <dbReference type="EC" id="3.5.4.5"/>
    </reaction>
</comment>
<dbReference type="InterPro" id="IPR016193">
    <property type="entry name" value="Cytidine_deaminase-like"/>
</dbReference>
<evidence type="ECO:0000256" key="6">
    <source>
        <dbReference type="HAMAP-Rule" id="MF_01558"/>
    </source>
</evidence>
<dbReference type="NCBIfam" id="NF006537">
    <property type="entry name" value="PRK09027.1"/>
    <property type="match status" value="1"/>
</dbReference>
<dbReference type="GO" id="GO:0008270">
    <property type="term" value="F:zinc ion binding"/>
    <property type="evidence" value="ECO:0007669"/>
    <property type="project" value="UniProtKB-UniRule"/>
</dbReference>
<dbReference type="InterPro" id="IPR013171">
    <property type="entry name" value="Cyd/dCyd_deaminase_Zn-bd"/>
</dbReference>
<feature type="binding site" evidence="6 9">
    <location>
        <position position="129"/>
    </location>
    <ligand>
        <name>Zn(2+)</name>
        <dbReference type="ChEBI" id="CHEBI:29105"/>
        <note>catalytic</note>
    </ligand>
</feature>
<feature type="domain" description="CMP/dCMP-type deaminase" evidence="10">
    <location>
        <begin position="48"/>
        <end position="168"/>
    </location>
</feature>
<dbReference type="PANTHER" id="PTHR11644:SF2">
    <property type="entry name" value="CYTIDINE DEAMINASE"/>
    <property type="match status" value="1"/>
</dbReference>
<dbReference type="PROSITE" id="PS51747">
    <property type="entry name" value="CYT_DCMP_DEAMINASES_2"/>
    <property type="match status" value="2"/>
</dbReference>
<evidence type="ECO:0000256" key="8">
    <source>
        <dbReference type="PIRSR" id="PIRSR006334-2"/>
    </source>
</evidence>
<keyword evidence="4 6" id="KW-0378">Hydrolase</keyword>
<dbReference type="NCBIfam" id="TIGR01355">
    <property type="entry name" value="cyt_deam_dimer"/>
    <property type="match status" value="1"/>
</dbReference>
<feature type="domain" description="CMP/dCMP-type deaminase" evidence="10">
    <location>
        <begin position="187"/>
        <end position="294"/>
    </location>
</feature>
<dbReference type="SUPFAM" id="SSF53927">
    <property type="entry name" value="Cytidine deaminase-like"/>
    <property type="match status" value="2"/>
</dbReference>
<dbReference type="PIRSF" id="PIRSF006334">
    <property type="entry name" value="Cdd_plus_pseudo"/>
    <property type="match status" value="1"/>
</dbReference>
<feature type="active site" description="Proton donor" evidence="6 7">
    <location>
        <position position="104"/>
    </location>
</feature>
<dbReference type="PANTHER" id="PTHR11644">
    <property type="entry name" value="CYTIDINE DEAMINASE"/>
    <property type="match status" value="1"/>
</dbReference>
<dbReference type="InterPro" id="IPR002125">
    <property type="entry name" value="CMP_dCMP_dom"/>
</dbReference>
<dbReference type="OrthoDB" id="9795347at2"/>
<reference evidence="12 14" key="2">
    <citation type="submission" date="2019-07" db="EMBL/GenBank/DDBJ databases">
        <title>Genomic Encyclopedia of Type Strains, Phase I: the one thousand microbial genomes (KMG-I) project.</title>
        <authorList>
            <person name="Kyrpides N."/>
        </authorList>
    </citation>
    <scope>NUCLEOTIDE SEQUENCE [LARGE SCALE GENOMIC DNA]</scope>
    <source>
        <strain evidence="12 14">DSM 17909</strain>
    </source>
</reference>
<dbReference type="GO" id="GO:0005829">
    <property type="term" value="C:cytosol"/>
    <property type="evidence" value="ECO:0007669"/>
    <property type="project" value="UniProtKB-ARBA"/>
</dbReference>
<name>A0A068QR73_9GAMM</name>
<comment type="function">
    <text evidence="6">This enzyme scavenges exogenous and endogenous cytidine and 2'-deoxycytidine for UMP synthesis.</text>
</comment>
<dbReference type="PROSITE" id="PS00903">
    <property type="entry name" value="CYT_DCMP_DEAMINASES_1"/>
    <property type="match status" value="1"/>
</dbReference>
<dbReference type="HAMAP" id="MF_01558">
    <property type="entry name" value="Cyt_deam"/>
    <property type="match status" value="1"/>
</dbReference>
<dbReference type="STRING" id="351671.XDD1_1442"/>
<dbReference type="EMBL" id="VNHN01000055">
    <property type="protein sequence ID" value="TYP01027.1"/>
    <property type="molecule type" value="Genomic_DNA"/>
</dbReference>
<comment type="similarity">
    <text evidence="1 6">Belongs to the cytidine and deoxycytidylate deaminase family.</text>
</comment>
<dbReference type="EC" id="3.5.4.5" evidence="6"/>
<dbReference type="KEGG" id="xdo:XDD1_1442"/>
<evidence type="ECO:0000256" key="4">
    <source>
        <dbReference type="ARBA" id="ARBA00022801"/>
    </source>
</evidence>
<keyword evidence="3 6" id="KW-0479">Metal-binding</keyword>
<sequence>MQARFHAIWPEIAPRLQKALLPYLGSDDFPAMLTAEQVEAIKQISGFDEQALALALLPLAAACSLAPISHFYVGAIARGESGNLYFGANMEFAGVPLQQTVHAEQSAITHAWLRGERKLVSITINYSPCGHCRQFMNELNSGTQLAVYLPNRPQLTLADYLPEAFGPCDLADTPLLLDTVNHGYSLATRDELVQAALEAANRSHAPYSQSHAGIALLDEQGKIYTGRYAENAAFNPSLPPLQAALIVMNMAGGNCQSIKRAVLVENGNSHLSQWSATESTLTALGCTKVERYTF</sequence>
<dbReference type="Pfam" id="PF08211">
    <property type="entry name" value="dCMP_cyt_deam_2"/>
    <property type="match status" value="1"/>
</dbReference>
<evidence type="ECO:0000256" key="9">
    <source>
        <dbReference type="PIRSR" id="PIRSR006334-3"/>
    </source>
</evidence>
<dbReference type="InterPro" id="IPR006263">
    <property type="entry name" value="Cyt_deam_dimer"/>
</dbReference>
<dbReference type="Proteomes" id="UP000032721">
    <property type="component" value="Chromosome"/>
</dbReference>
<keyword evidence="14" id="KW-1185">Reference proteome</keyword>
<evidence type="ECO:0000256" key="2">
    <source>
        <dbReference type="ARBA" id="ARBA00011738"/>
    </source>
</evidence>
<keyword evidence="5 6" id="KW-0862">Zinc</keyword>
<comment type="subunit">
    <text evidence="2 6">Homodimer.</text>
</comment>
<evidence type="ECO:0000313" key="14">
    <source>
        <dbReference type="Proteomes" id="UP000324170"/>
    </source>
</evidence>
<gene>
    <name evidence="6 11" type="primary">cdd</name>
    <name evidence="12" type="ORF">LY16_02806</name>
    <name evidence="11" type="ORF">XDD1_1442</name>
</gene>
<evidence type="ECO:0000259" key="10">
    <source>
        <dbReference type="PROSITE" id="PS51747"/>
    </source>
</evidence>
<dbReference type="EMBL" id="FO704550">
    <property type="protein sequence ID" value="CDG17141.1"/>
    <property type="molecule type" value="Genomic_DNA"/>
</dbReference>
<evidence type="ECO:0000256" key="3">
    <source>
        <dbReference type="ARBA" id="ARBA00022723"/>
    </source>
</evidence>
<dbReference type="Pfam" id="PF00383">
    <property type="entry name" value="dCMP_cyt_deam_1"/>
    <property type="match status" value="1"/>
</dbReference>
<dbReference type="RefSeq" id="WP_045969791.1">
    <property type="nucleotide sequence ID" value="NZ_CAWMED010000001.1"/>
</dbReference>
<evidence type="ECO:0000313" key="11">
    <source>
        <dbReference type="EMBL" id="CDG17141.1"/>
    </source>
</evidence>
<comment type="cofactor">
    <cofactor evidence="6 9">
        <name>Zn(2+)</name>
        <dbReference type="ChEBI" id="CHEBI:29105"/>
    </cofactor>
    <text evidence="6 9">Binds 1 zinc ion.</text>
</comment>
<evidence type="ECO:0000313" key="13">
    <source>
        <dbReference type="Proteomes" id="UP000032721"/>
    </source>
</evidence>
<accession>A0A068QR73</accession>
<comment type="catalytic activity">
    <reaction evidence="6">
        <text>cytidine + H2O + H(+) = uridine + NH4(+)</text>
        <dbReference type="Rhea" id="RHEA:16069"/>
        <dbReference type="ChEBI" id="CHEBI:15377"/>
        <dbReference type="ChEBI" id="CHEBI:15378"/>
        <dbReference type="ChEBI" id="CHEBI:16704"/>
        <dbReference type="ChEBI" id="CHEBI:17562"/>
        <dbReference type="ChEBI" id="CHEBI:28938"/>
        <dbReference type="EC" id="3.5.4.5"/>
    </reaction>
</comment>
<dbReference type="CDD" id="cd01283">
    <property type="entry name" value="cytidine_deaminase"/>
    <property type="match status" value="2"/>
</dbReference>